<proteinExistence type="predicted"/>
<dbReference type="AlphaFoldDB" id="A0AAQ3K0F8"/>
<evidence type="ECO:0000313" key="1">
    <source>
        <dbReference type="EMBL" id="WOK98774.1"/>
    </source>
</evidence>
<dbReference type="Proteomes" id="UP001327560">
    <property type="component" value="Chromosome 2"/>
</dbReference>
<protein>
    <submittedName>
        <fullName evidence="1">Uncharacterized protein</fullName>
    </submittedName>
</protein>
<keyword evidence="2" id="KW-1185">Reference proteome</keyword>
<evidence type="ECO:0000313" key="2">
    <source>
        <dbReference type="Proteomes" id="UP001327560"/>
    </source>
</evidence>
<name>A0AAQ3K0F8_9LILI</name>
<organism evidence="1 2">
    <name type="scientific">Canna indica</name>
    <name type="common">Indian-shot</name>
    <dbReference type="NCBI Taxonomy" id="4628"/>
    <lineage>
        <taxon>Eukaryota</taxon>
        <taxon>Viridiplantae</taxon>
        <taxon>Streptophyta</taxon>
        <taxon>Embryophyta</taxon>
        <taxon>Tracheophyta</taxon>
        <taxon>Spermatophyta</taxon>
        <taxon>Magnoliopsida</taxon>
        <taxon>Liliopsida</taxon>
        <taxon>Zingiberales</taxon>
        <taxon>Cannaceae</taxon>
        <taxon>Canna</taxon>
    </lineage>
</organism>
<reference evidence="1 2" key="1">
    <citation type="submission" date="2023-10" db="EMBL/GenBank/DDBJ databases">
        <title>Chromosome-scale genome assembly provides insights into flower coloration mechanisms of Canna indica.</title>
        <authorList>
            <person name="Li C."/>
        </authorList>
    </citation>
    <scope>NUCLEOTIDE SEQUENCE [LARGE SCALE GENOMIC DNA]</scope>
    <source>
        <tissue evidence="1">Flower</tissue>
    </source>
</reference>
<sequence>MELQCAAKALRKVSGGDQGHHEEDKDVAWHLRDTGEVAYAAAARLLRGSNTCTNFAAHARVPRCRLPSRFQDPQSHQPQEAKEGKDIKIYSPAEHLVAVH</sequence>
<accession>A0AAQ3K0F8</accession>
<dbReference type="EMBL" id="CP136891">
    <property type="protein sequence ID" value="WOK98774.1"/>
    <property type="molecule type" value="Genomic_DNA"/>
</dbReference>
<gene>
    <name evidence="1" type="ORF">Cni_G07486</name>
</gene>